<keyword evidence="2" id="KW-1185">Reference proteome</keyword>
<organism evidence="1 2">
    <name type="scientific">Populus trichocarpa</name>
    <name type="common">Western balsam poplar</name>
    <name type="synonym">Populus balsamifera subsp. trichocarpa</name>
    <dbReference type="NCBI Taxonomy" id="3694"/>
    <lineage>
        <taxon>Eukaryota</taxon>
        <taxon>Viridiplantae</taxon>
        <taxon>Streptophyta</taxon>
        <taxon>Embryophyta</taxon>
        <taxon>Tracheophyta</taxon>
        <taxon>Spermatophyta</taxon>
        <taxon>Magnoliopsida</taxon>
        <taxon>eudicotyledons</taxon>
        <taxon>Gunneridae</taxon>
        <taxon>Pentapetalae</taxon>
        <taxon>rosids</taxon>
        <taxon>fabids</taxon>
        <taxon>Malpighiales</taxon>
        <taxon>Salicaceae</taxon>
        <taxon>Saliceae</taxon>
        <taxon>Populus</taxon>
    </lineage>
</organism>
<evidence type="ECO:0000313" key="1">
    <source>
        <dbReference type="EMBL" id="KAI9387746.1"/>
    </source>
</evidence>
<comment type="caution">
    <text evidence="1">The sequence shown here is derived from an EMBL/GenBank/DDBJ whole genome shotgun (WGS) entry which is preliminary data.</text>
</comment>
<dbReference type="Proteomes" id="UP000006729">
    <property type="component" value="Chromosome 10"/>
</dbReference>
<reference evidence="1 2" key="1">
    <citation type="journal article" date="2006" name="Science">
        <title>The genome of black cottonwood, Populus trichocarpa (Torr. &amp; Gray).</title>
        <authorList>
            <person name="Tuskan G.A."/>
            <person name="Difazio S."/>
            <person name="Jansson S."/>
            <person name="Bohlmann J."/>
            <person name="Grigoriev I."/>
            <person name="Hellsten U."/>
            <person name="Putnam N."/>
            <person name="Ralph S."/>
            <person name="Rombauts S."/>
            <person name="Salamov A."/>
            <person name="Schein J."/>
            <person name="Sterck L."/>
            <person name="Aerts A."/>
            <person name="Bhalerao R.R."/>
            <person name="Bhalerao R.P."/>
            <person name="Blaudez D."/>
            <person name="Boerjan W."/>
            <person name="Brun A."/>
            <person name="Brunner A."/>
            <person name="Busov V."/>
            <person name="Campbell M."/>
            <person name="Carlson J."/>
            <person name="Chalot M."/>
            <person name="Chapman J."/>
            <person name="Chen G.L."/>
            <person name="Cooper D."/>
            <person name="Coutinho P.M."/>
            <person name="Couturier J."/>
            <person name="Covert S."/>
            <person name="Cronk Q."/>
            <person name="Cunningham R."/>
            <person name="Davis J."/>
            <person name="Degroeve S."/>
            <person name="Dejardin A."/>
            <person name="Depamphilis C."/>
            <person name="Detter J."/>
            <person name="Dirks B."/>
            <person name="Dubchak I."/>
            <person name="Duplessis S."/>
            <person name="Ehlting J."/>
            <person name="Ellis B."/>
            <person name="Gendler K."/>
            <person name="Goodstein D."/>
            <person name="Gribskov M."/>
            <person name="Grimwood J."/>
            <person name="Groover A."/>
            <person name="Gunter L."/>
            <person name="Hamberger B."/>
            <person name="Heinze B."/>
            <person name="Helariutta Y."/>
            <person name="Henrissat B."/>
            <person name="Holligan D."/>
            <person name="Holt R."/>
            <person name="Huang W."/>
            <person name="Islam-Faridi N."/>
            <person name="Jones S."/>
            <person name="Jones-Rhoades M."/>
            <person name="Jorgensen R."/>
            <person name="Joshi C."/>
            <person name="Kangasjarvi J."/>
            <person name="Karlsson J."/>
            <person name="Kelleher C."/>
            <person name="Kirkpatrick R."/>
            <person name="Kirst M."/>
            <person name="Kohler A."/>
            <person name="Kalluri U."/>
            <person name="Larimer F."/>
            <person name="Leebens-Mack J."/>
            <person name="Leple J.C."/>
            <person name="Locascio P."/>
            <person name="Lou Y."/>
            <person name="Lucas S."/>
            <person name="Martin F."/>
            <person name="Montanini B."/>
            <person name="Napoli C."/>
            <person name="Nelson D.R."/>
            <person name="Nelson C."/>
            <person name="Nieminen K."/>
            <person name="Nilsson O."/>
            <person name="Pereda V."/>
            <person name="Peter G."/>
            <person name="Philippe R."/>
            <person name="Pilate G."/>
            <person name="Poliakov A."/>
            <person name="Razumovskaya J."/>
            <person name="Richardson P."/>
            <person name="Rinaldi C."/>
            <person name="Ritland K."/>
            <person name="Rouze P."/>
            <person name="Ryaboy D."/>
            <person name="Schmutz J."/>
            <person name="Schrader J."/>
            <person name="Segerman B."/>
            <person name="Shin H."/>
            <person name="Siddiqui A."/>
            <person name="Sterky F."/>
            <person name="Terry A."/>
            <person name="Tsai C.J."/>
            <person name="Uberbacher E."/>
            <person name="Unneberg P."/>
            <person name="Vahala J."/>
            <person name="Wall K."/>
            <person name="Wessler S."/>
            <person name="Yang G."/>
            <person name="Yin T."/>
            <person name="Douglas C."/>
            <person name="Marra M."/>
            <person name="Sandberg G."/>
            <person name="Van de Peer Y."/>
            <person name="Rokhsar D."/>
        </authorList>
    </citation>
    <scope>NUCLEOTIDE SEQUENCE [LARGE SCALE GENOMIC DNA]</scope>
    <source>
        <strain evidence="2">cv. Nisqually</strain>
    </source>
</reference>
<protein>
    <submittedName>
        <fullName evidence="1">Uncharacterized protein</fullName>
    </submittedName>
</protein>
<evidence type="ECO:0000313" key="2">
    <source>
        <dbReference type="Proteomes" id="UP000006729"/>
    </source>
</evidence>
<sequence length="67" mass="7648">MKLKETGIEVRIEVILVQRIEEENQATRRNQGIIHHTVCLLTGLPRFIFFPSCTCVAVLLSATILHF</sequence>
<proteinExistence type="predicted"/>
<accession>A0ACC0SEU6</accession>
<name>A0ACC0SEU6_POPTR</name>
<gene>
    <name evidence="1" type="ORF">POPTR_010G218001v4</name>
</gene>
<dbReference type="EMBL" id="CM009299">
    <property type="protein sequence ID" value="KAI9387746.1"/>
    <property type="molecule type" value="Genomic_DNA"/>
</dbReference>